<accession>A0A9P5PJY1</accession>
<evidence type="ECO:0000256" key="10">
    <source>
        <dbReference type="RuleBase" id="RU000461"/>
    </source>
</evidence>
<dbReference type="GO" id="GO:0016705">
    <property type="term" value="F:oxidoreductase activity, acting on paired donors, with incorporation or reduction of molecular oxygen"/>
    <property type="evidence" value="ECO:0007669"/>
    <property type="project" value="InterPro"/>
</dbReference>
<dbReference type="AlphaFoldDB" id="A0A9P5PJY1"/>
<dbReference type="GO" id="GO:0020037">
    <property type="term" value="F:heme binding"/>
    <property type="evidence" value="ECO:0007669"/>
    <property type="project" value="InterPro"/>
</dbReference>
<dbReference type="InterPro" id="IPR036396">
    <property type="entry name" value="Cyt_P450_sf"/>
</dbReference>
<keyword evidence="8 10" id="KW-0503">Monooxygenase</keyword>
<reference evidence="11" key="1">
    <citation type="submission" date="2020-11" db="EMBL/GenBank/DDBJ databases">
        <authorList>
            <consortium name="DOE Joint Genome Institute"/>
            <person name="Ahrendt S."/>
            <person name="Riley R."/>
            <person name="Andreopoulos W."/>
            <person name="Labutti K."/>
            <person name="Pangilinan J."/>
            <person name="Ruiz-Duenas F.J."/>
            <person name="Barrasa J.M."/>
            <person name="Sanchez-Garcia M."/>
            <person name="Camarero S."/>
            <person name="Miyauchi S."/>
            <person name="Serrano A."/>
            <person name="Linde D."/>
            <person name="Babiker R."/>
            <person name="Drula E."/>
            <person name="Ayuso-Fernandez I."/>
            <person name="Pacheco R."/>
            <person name="Padilla G."/>
            <person name="Ferreira P."/>
            <person name="Barriuso J."/>
            <person name="Kellner H."/>
            <person name="Castanera R."/>
            <person name="Alfaro M."/>
            <person name="Ramirez L."/>
            <person name="Pisabarro A.G."/>
            <person name="Kuo A."/>
            <person name="Tritt A."/>
            <person name="Lipzen A."/>
            <person name="He G."/>
            <person name="Yan M."/>
            <person name="Ng V."/>
            <person name="Cullen D."/>
            <person name="Martin F."/>
            <person name="Rosso M.-N."/>
            <person name="Henrissat B."/>
            <person name="Hibbett D."/>
            <person name="Martinez A.T."/>
            <person name="Grigoriev I.V."/>
        </authorList>
    </citation>
    <scope>NUCLEOTIDE SEQUENCE</scope>
    <source>
        <strain evidence="11">AH 40177</strain>
    </source>
</reference>
<dbReference type="PROSITE" id="PS00086">
    <property type="entry name" value="CYTOCHROME_P450"/>
    <property type="match status" value="1"/>
</dbReference>
<keyword evidence="6 10" id="KW-0560">Oxidoreductase</keyword>
<comment type="caution">
    <text evidence="11">The sequence shown here is derived from an EMBL/GenBank/DDBJ whole genome shotgun (WGS) entry which is preliminary data.</text>
</comment>
<dbReference type="GO" id="GO:0005506">
    <property type="term" value="F:iron ion binding"/>
    <property type="evidence" value="ECO:0007669"/>
    <property type="project" value="InterPro"/>
</dbReference>
<name>A0A9P5PJY1_9AGAR</name>
<evidence type="ECO:0000256" key="2">
    <source>
        <dbReference type="ARBA" id="ARBA00005179"/>
    </source>
</evidence>
<dbReference type="Proteomes" id="UP000772434">
    <property type="component" value="Unassembled WGS sequence"/>
</dbReference>
<dbReference type="PRINTS" id="PR00463">
    <property type="entry name" value="EP450I"/>
</dbReference>
<evidence type="ECO:0000313" key="11">
    <source>
        <dbReference type="EMBL" id="KAF9064706.1"/>
    </source>
</evidence>
<evidence type="ECO:0000256" key="9">
    <source>
        <dbReference type="PIRSR" id="PIRSR602401-1"/>
    </source>
</evidence>
<dbReference type="InterPro" id="IPR002401">
    <property type="entry name" value="Cyt_P450_E_grp-I"/>
</dbReference>
<protein>
    <submittedName>
        <fullName evidence="11">Benzoate para-hydroxylase</fullName>
    </submittedName>
</protein>
<dbReference type="SUPFAM" id="SSF48264">
    <property type="entry name" value="Cytochrome P450"/>
    <property type="match status" value="1"/>
</dbReference>
<keyword evidence="12" id="KW-1185">Reference proteome</keyword>
<gene>
    <name evidence="11" type="ORF">BDP27DRAFT_1230065</name>
</gene>
<comment type="pathway">
    <text evidence="2">Secondary metabolite biosynthesis.</text>
</comment>
<keyword evidence="7 9" id="KW-0408">Iron</keyword>
<dbReference type="InterPro" id="IPR017972">
    <property type="entry name" value="Cyt_P450_CS"/>
</dbReference>
<evidence type="ECO:0000256" key="6">
    <source>
        <dbReference type="ARBA" id="ARBA00023002"/>
    </source>
</evidence>
<dbReference type="InterPro" id="IPR050121">
    <property type="entry name" value="Cytochrome_P450_monoxygenase"/>
</dbReference>
<comment type="cofactor">
    <cofactor evidence="1 9">
        <name>heme</name>
        <dbReference type="ChEBI" id="CHEBI:30413"/>
    </cofactor>
</comment>
<sequence length="495" mass="55500">MHYYISFGLSLLLGLLVLLGSYVWVKSRTLNHIPGPILARLTPLWLIYYARIGKRYMAVECAHKVYGDMVLISPNHVSICHPEAIKAIYGNGPNALVKSQFYNAFISLKPSVFSVIDSREHTHRRRILSKAFSSTALQSFIPTMKHHVSAFTSKIDSIAARSNTVDLLAFINYLTVDILSDLAFGAPLGFLEQESDLIAIKTSQGRHIEEHFSSMISEREHLAAVLGISSYFRYLSPILFDPFIRRARKSSSSLEQLAYSKVLERFCRGQNKDDILQRLIDSHGTTEHHQLGDRIEILTAETVTLLIAGSDSTANSIAAILHLVLIHPEVHKKLLLCLEDAVGSHKGPIEFKQIANVAYLSATIIEGLRYHSINSIGLPREVSSHGLVILGKYLPPGTEVSVPAWTAHHSNHIWGDPQLFRPERWLESDIQQCFLGFGKGKRACIGKHLAQMQMQLILSTIMLRYDMELESKDLLSSEGFLNRLSELKVFLIVKA</sequence>
<proteinExistence type="inferred from homology"/>
<keyword evidence="5 9" id="KW-0479">Metal-binding</keyword>
<evidence type="ECO:0000256" key="5">
    <source>
        <dbReference type="ARBA" id="ARBA00022723"/>
    </source>
</evidence>
<keyword evidence="4 9" id="KW-0349">Heme</keyword>
<evidence type="ECO:0000256" key="1">
    <source>
        <dbReference type="ARBA" id="ARBA00001971"/>
    </source>
</evidence>
<dbReference type="EMBL" id="JADNRY010000117">
    <property type="protein sequence ID" value="KAF9064706.1"/>
    <property type="molecule type" value="Genomic_DNA"/>
</dbReference>
<dbReference type="InterPro" id="IPR001128">
    <property type="entry name" value="Cyt_P450"/>
</dbReference>
<dbReference type="PANTHER" id="PTHR24305">
    <property type="entry name" value="CYTOCHROME P450"/>
    <property type="match status" value="1"/>
</dbReference>
<feature type="binding site" description="axial binding residue" evidence="9">
    <location>
        <position position="444"/>
    </location>
    <ligand>
        <name>heme</name>
        <dbReference type="ChEBI" id="CHEBI:30413"/>
    </ligand>
    <ligandPart>
        <name>Fe</name>
        <dbReference type="ChEBI" id="CHEBI:18248"/>
    </ligandPart>
</feature>
<dbReference type="OrthoDB" id="1470350at2759"/>
<organism evidence="11 12">
    <name type="scientific">Rhodocollybia butyracea</name>
    <dbReference type="NCBI Taxonomy" id="206335"/>
    <lineage>
        <taxon>Eukaryota</taxon>
        <taxon>Fungi</taxon>
        <taxon>Dikarya</taxon>
        <taxon>Basidiomycota</taxon>
        <taxon>Agaricomycotina</taxon>
        <taxon>Agaricomycetes</taxon>
        <taxon>Agaricomycetidae</taxon>
        <taxon>Agaricales</taxon>
        <taxon>Marasmiineae</taxon>
        <taxon>Omphalotaceae</taxon>
        <taxon>Rhodocollybia</taxon>
    </lineage>
</organism>
<dbReference type="Pfam" id="PF00067">
    <property type="entry name" value="p450"/>
    <property type="match status" value="1"/>
</dbReference>
<dbReference type="Gene3D" id="1.10.630.10">
    <property type="entry name" value="Cytochrome P450"/>
    <property type="match status" value="1"/>
</dbReference>
<dbReference type="PANTHER" id="PTHR24305:SF29">
    <property type="entry name" value="BENZOATE-PARA-HYDROXYLASE"/>
    <property type="match status" value="1"/>
</dbReference>
<comment type="similarity">
    <text evidence="3 10">Belongs to the cytochrome P450 family.</text>
</comment>
<dbReference type="PRINTS" id="PR00385">
    <property type="entry name" value="P450"/>
</dbReference>
<dbReference type="GO" id="GO:0004497">
    <property type="term" value="F:monooxygenase activity"/>
    <property type="evidence" value="ECO:0007669"/>
    <property type="project" value="UniProtKB-KW"/>
</dbReference>
<evidence type="ECO:0000256" key="7">
    <source>
        <dbReference type="ARBA" id="ARBA00023004"/>
    </source>
</evidence>
<evidence type="ECO:0000256" key="3">
    <source>
        <dbReference type="ARBA" id="ARBA00010617"/>
    </source>
</evidence>
<evidence type="ECO:0000313" key="12">
    <source>
        <dbReference type="Proteomes" id="UP000772434"/>
    </source>
</evidence>
<evidence type="ECO:0000256" key="4">
    <source>
        <dbReference type="ARBA" id="ARBA00022617"/>
    </source>
</evidence>
<evidence type="ECO:0000256" key="8">
    <source>
        <dbReference type="ARBA" id="ARBA00023033"/>
    </source>
</evidence>